<proteinExistence type="predicted"/>
<keyword evidence="4" id="KW-1185">Reference proteome</keyword>
<keyword evidence="2" id="KW-0732">Signal</keyword>
<name>A0A4C1ZRU0_EUMVA</name>
<organism evidence="3 4">
    <name type="scientific">Eumeta variegata</name>
    <name type="common">Bagworm moth</name>
    <name type="synonym">Eumeta japonica</name>
    <dbReference type="NCBI Taxonomy" id="151549"/>
    <lineage>
        <taxon>Eukaryota</taxon>
        <taxon>Metazoa</taxon>
        <taxon>Ecdysozoa</taxon>
        <taxon>Arthropoda</taxon>
        <taxon>Hexapoda</taxon>
        <taxon>Insecta</taxon>
        <taxon>Pterygota</taxon>
        <taxon>Neoptera</taxon>
        <taxon>Endopterygota</taxon>
        <taxon>Lepidoptera</taxon>
        <taxon>Glossata</taxon>
        <taxon>Ditrysia</taxon>
        <taxon>Tineoidea</taxon>
        <taxon>Psychidae</taxon>
        <taxon>Oiketicinae</taxon>
        <taxon>Eumeta</taxon>
    </lineage>
</organism>
<feature type="compositionally biased region" description="Basic and acidic residues" evidence="1">
    <location>
        <begin position="79"/>
        <end position="89"/>
    </location>
</feature>
<evidence type="ECO:0000313" key="3">
    <source>
        <dbReference type="EMBL" id="GBP91641.1"/>
    </source>
</evidence>
<evidence type="ECO:0000256" key="1">
    <source>
        <dbReference type="SAM" id="MobiDB-lite"/>
    </source>
</evidence>
<accession>A0A4C1ZRU0</accession>
<evidence type="ECO:0000313" key="4">
    <source>
        <dbReference type="Proteomes" id="UP000299102"/>
    </source>
</evidence>
<dbReference type="Proteomes" id="UP000299102">
    <property type="component" value="Unassembled WGS sequence"/>
</dbReference>
<evidence type="ECO:0008006" key="5">
    <source>
        <dbReference type="Google" id="ProtNLM"/>
    </source>
</evidence>
<dbReference type="EMBL" id="BGZK01002191">
    <property type="protein sequence ID" value="GBP91641.1"/>
    <property type="molecule type" value="Genomic_DNA"/>
</dbReference>
<sequence length="97" mass="11003">MCSTLSALGPALFPLAVFQIVPVEFTQCKRQAYFRDHKVNHGAFHSAEVEERHTCNFPNKLVPPLLVFFLRRYPNAETLSRHEPPDCGAKRGITHAQ</sequence>
<feature type="region of interest" description="Disordered" evidence="1">
    <location>
        <begin position="78"/>
        <end position="97"/>
    </location>
</feature>
<reference evidence="3 4" key="1">
    <citation type="journal article" date="2019" name="Commun. Biol.">
        <title>The bagworm genome reveals a unique fibroin gene that provides high tensile strength.</title>
        <authorList>
            <person name="Kono N."/>
            <person name="Nakamura H."/>
            <person name="Ohtoshi R."/>
            <person name="Tomita M."/>
            <person name="Numata K."/>
            <person name="Arakawa K."/>
        </authorList>
    </citation>
    <scope>NUCLEOTIDE SEQUENCE [LARGE SCALE GENOMIC DNA]</scope>
</reference>
<evidence type="ECO:0000256" key="2">
    <source>
        <dbReference type="SAM" id="SignalP"/>
    </source>
</evidence>
<protein>
    <recommendedName>
        <fullName evidence="5">Secreted protein</fullName>
    </recommendedName>
</protein>
<comment type="caution">
    <text evidence="3">The sequence shown here is derived from an EMBL/GenBank/DDBJ whole genome shotgun (WGS) entry which is preliminary data.</text>
</comment>
<feature type="signal peptide" evidence="2">
    <location>
        <begin position="1"/>
        <end position="18"/>
    </location>
</feature>
<feature type="chain" id="PRO_5020040454" description="Secreted protein" evidence="2">
    <location>
        <begin position="19"/>
        <end position="97"/>
    </location>
</feature>
<gene>
    <name evidence="3" type="ORF">EVAR_68275_1</name>
</gene>
<dbReference type="AlphaFoldDB" id="A0A4C1ZRU0"/>